<evidence type="ECO:0000256" key="1">
    <source>
        <dbReference type="SAM" id="Phobius"/>
    </source>
</evidence>
<feature type="transmembrane region" description="Helical" evidence="1">
    <location>
        <begin position="199"/>
        <end position="219"/>
    </location>
</feature>
<feature type="transmembrane region" description="Helical" evidence="1">
    <location>
        <begin position="126"/>
        <end position="148"/>
    </location>
</feature>
<dbReference type="Proteomes" id="UP000482960">
    <property type="component" value="Unassembled WGS sequence"/>
</dbReference>
<dbReference type="InterPro" id="IPR001173">
    <property type="entry name" value="Glyco_trans_2-like"/>
</dbReference>
<dbReference type="PANTHER" id="PTHR43646">
    <property type="entry name" value="GLYCOSYLTRANSFERASE"/>
    <property type="match status" value="1"/>
</dbReference>
<accession>A0A6V8L1H7</accession>
<proteinExistence type="predicted"/>
<feature type="transmembrane region" description="Helical" evidence="1">
    <location>
        <begin position="231"/>
        <end position="251"/>
    </location>
</feature>
<keyword evidence="1" id="KW-0472">Membrane</keyword>
<organism evidence="3 4">
    <name type="scientific">Phytohabitans rumicis</name>
    <dbReference type="NCBI Taxonomy" id="1076125"/>
    <lineage>
        <taxon>Bacteria</taxon>
        <taxon>Bacillati</taxon>
        <taxon>Actinomycetota</taxon>
        <taxon>Actinomycetes</taxon>
        <taxon>Micromonosporales</taxon>
        <taxon>Micromonosporaceae</taxon>
    </lineage>
</organism>
<sequence length="581" mass="61168">MRRLPWLLLGALVLAQIGYPLTSGSGRAGLTVVTVLIGYATSVTHALVSRGVRVTAVLVAVTTGGGLAVEALGVATGFPFGAYAYAGDLGPKLAGVPLVIPLAWTWMAWPAWVVAGRVTTRWRVPLAAIALAGWDLFLDPQMVAEGYWTWSDPHPALPGVPGVPLTNYLAWLLVALLMMSALSQLLGRDPCYAKSDNRVPFLALTWAYASSAVAQAVFLDLPGTVLTPLSWLLAATVGALTLHTAVNALLLRRLRAPGEAVDEPVAVLLPVRNEAGRVEPCLRALLAQRGVPRLRIVALDDGSTDGTAGMIEEHGIRVVEGAPPPAGWLGKPYACQQLADLVPDASVLVFVDADVVLAPDAVAAAVAGLRAARADLLSPYPRMVARTAGERLIQPLLQWSWLTFLPLRAMERSARPSLAAAGGQFLVADRAGYDRAGGHAAVHDQVLEDVALARAVKRAGGRIALADASALASCRMYAGWRELADGYAKSLWAAVGWPVVLLLLALYALPPLLVTVAPAAGLTAYLLGVAGRVISAAATGGRAWPDALAQPASVVAFAWLVARSRRLHRQGRLTWRGRSVP</sequence>
<keyword evidence="1" id="KW-0812">Transmembrane</keyword>
<evidence type="ECO:0000259" key="2">
    <source>
        <dbReference type="Pfam" id="PF00535"/>
    </source>
</evidence>
<reference evidence="3 4" key="1">
    <citation type="submission" date="2020-03" db="EMBL/GenBank/DDBJ databases">
        <title>Whole genome shotgun sequence of Phytohabitans rumicis NBRC 108638.</title>
        <authorList>
            <person name="Komaki H."/>
            <person name="Tamura T."/>
        </authorList>
    </citation>
    <scope>NUCLEOTIDE SEQUENCE [LARGE SCALE GENOMIC DNA]</scope>
    <source>
        <strain evidence="3 4">NBRC 108638</strain>
    </source>
</reference>
<comment type="caution">
    <text evidence="3">The sequence shown here is derived from an EMBL/GenBank/DDBJ whole genome shotgun (WGS) entry which is preliminary data.</text>
</comment>
<dbReference type="Gene3D" id="3.90.550.10">
    <property type="entry name" value="Spore Coat Polysaccharide Biosynthesis Protein SpsA, Chain A"/>
    <property type="match status" value="1"/>
</dbReference>
<feature type="transmembrane region" description="Helical" evidence="1">
    <location>
        <begin position="30"/>
        <end position="48"/>
    </location>
</feature>
<dbReference type="PANTHER" id="PTHR43646:SF3">
    <property type="entry name" value="SLR1566 PROTEIN"/>
    <property type="match status" value="1"/>
</dbReference>
<keyword evidence="4" id="KW-1185">Reference proteome</keyword>
<protein>
    <recommendedName>
        <fullName evidence="2">Glycosyltransferase 2-like domain-containing protein</fullName>
    </recommendedName>
</protein>
<dbReference type="AlphaFoldDB" id="A0A6V8L1H7"/>
<keyword evidence="1" id="KW-1133">Transmembrane helix</keyword>
<dbReference type="EMBL" id="BLPG01000001">
    <property type="protein sequence ID" value="GFJ88651.1"/>
    <property type="molecule type" value="Genomic_DNA"/>
</dbReference>
<evidence type="ECO:0000313" key="3">
    <source>
        <dbReference type="EMBL" id="GFJ88651.1"/>
    </source>
</evidence>
<feature type="transmembrane region" description="Helical" evidence="1">
    <location>
        <begin position="168"/>
        <end position="187"/>
    </location>
</feature>
<dbReference type="Pfam" id="PF04240">
    <property type="entry name" value="Caroten_synth"/>
    <property type="match status" value="1"/>
</dbReference>
<feature type="transmembrane region" description="Helical" evidence="1">
    <location>
        <begin position="490"/>
        <end position="509"/>
    </location>
</feature>
<evidence type="ECO:0000313" key="4">
    <source>
        <dbReference type="Proteomes" id="UP000482960"/>
    </source>
</evidence>
<reference evidence="3 4" key="2">
    <citation type="submission" date="2020-03" db="EMBL/GenBank/DDBJ databases">
        <authorList>
            <person name="Ichikawa N."/>
            <person name="Kimura A."/>
            <person name="Kitahashi Y."/>
            <person name="Uohara A."/>
        </authorList>
    </citation>
    <scope>NUCLEOTIDE SEQUENCE [LARGE SCALE GENOMIC DNA]</scope>
    <source>
        <strain evidence="3 4">NBRC 108638</strain>
    </source>
</reference>
<feature type="transmembrane region" description="Helical" evidence="1">
    <location>
        <begin position="55"/>
        <end position="82"/>
    </location>
</feature>
<dbReference type="SUPFAM" id="SSF53448">
    <property type="entry name" value="Nucleotide-diphospho-sugar transferases"/>
    <property type="match status" value="1"/>
</dbReference>
<dbReference type="InterPro" id="IPR029044">
    <property type="entry name" value="Nucleotide-diphossugar_trans"/>
</dbReference>
<feature type="domain" description="Glycosyltransferase 2-like" evidence="2">
    <location>
        <begin position="267"/>
        <end position="377"/>
    </location>
</feature>
<name>A0A6V8L1H7_9ACTN</name>
<dbReference type="Pfam" id="PF00535">
    <property type="entry name" value="Glycos_transf_2"/>
    <property type="match status" value="1"/>
</dbReference>
<gene>
    <name evidence="3" type="ORF">Prum_022930</name>
</gene>
<feature type="transmembrane region" description="Helical" evidence="1">
    <location>
        <begin position="94"/>
        <end position="114"/>
    </location>
</feature>
<feature type="transmembrane region" description="Helical" evidence="1">
    <location>
        <begin position="516"/>
        <end position="537"/>
    </location>
</feature>
<dbReference type="CDD" id="cd00761">
    <property type="entry name" value="Glyco_tranf_GTA_type"/>
    <property type="match status" value="1"/>
</dbReference>
<dbReference type="InterPro" id="IPR007354">
    <property type="entry name" value="CruF-like"/>
</dbReference>